<reference evidence="1" key="1">
    <citation type="submission" date="2012-03" db="EMBL/GenBank/DDBJ databases">
        <title>Functional metagenomics reveals considerable lignocellulase gene clusters in the gut microbiome of a wood-feeding higher termite.</title>
        <authorList>
            <person name="Liu N."/>
        </authorList>
    </citation>
    <scope>NUCLEOTIDE SEQUENCE</scope>
</reference>
<evidence type="ECO:0000313" key="1">
    <source>
        <dbReference type="EMBL" id="AGS51665.1"/>
    </source>
</evidence>
<proteinExistence type="predicted"/>
<accession>A0A806JY02</accession>
<name>A0A806JY02_9BACT</name>
<dbReference type="AlphaFoldDB" id="A0A806JY02"/>
<dbReference type="EMBL" id="JQ844167">
    <property type="protein sequence ID" value="AGS51665.1"/>
    <property type="molecule type" value="Genomic_DNA"/>
</dbReference>
<protein>
    <submittedName>
        <fullName evidence="1">Uncharacterized protein</fullName>
    </submittedName>
</protein>
<organism evidence="1">
    <name type="scientific">uncultured bacterium contig00026</name>
    <dbReference type="NCBI Taxonomy" id="1181515"/>
    <lineage>
        <taxon>Bacteria</taxon>
        <taxon>environmental samples</taxon>
    </lineage>
</organism>
<sequence length="82" mass="9749">MIPEALHHIVAEINSASNIEQSDMIHQDCNVVIFNKNNKERMNILAEIPKLPQQIKKEMDESSKYHIKYLFQRKILKNFRNE</sequence>